<evidence type="ECO:0000256" key="1">
    <source>
        <dbReference type="ARBA" id="ARBA00022801"/>
    </source>
</evidence>
<dbReference type="PRINTS" id="PR00111">
    <property type="entry name" value="ABHYDROLASE"/>
</dbReference>
<dbReference type="SUPFAM" id="SSF53474">
    <property type="entry name" value="alpha/beta-Hydrolases"/>
    <property type="match status" value="1"/>
</dbReference>
<accession>A0ABP8UP93</accession>
<dbReference type="Gene3D" id="3.40.50.1820">
    <property type="entry name" value="alpha/beta hydrolase"/>
    <property type="match status" value="1"/>
</dbReference>
<protein>
    <submittedName>
        <fullName evidence="3">Alpha/beta fold hydrolase</fullName>
    </submittedName>
</protein>
<keyword evidence="4" id="KW-1185">Reference proteome</keyword>
<gene>
    <name evidence="3" type="ORF">GCM10023196_078570</name>
</gene>
<feature type="domain" description="AB hydrolase-1" evidence="2">
    <location>
        <begin position="31"/>
        <end position="258"/>
    </location>
</feature>
<evidence type="ECO:0000313" key="3">
    <source>
        <dbReference type="EMBL" id="GAA4634956.1"/>
    </source>
</evidence>
<comment type="caution">
    <text evidence="3">The sequence shown here is derived from an EMBL/GenBank/DDBJ whole genome shotgun (WGS) entry which is preliminary data.</text>
</comment>
<dbReference type="Pfam" id="PF00561">
    <property type="entry name" value="Abhydrolase_1"/>
    <property type="match status" value="1"/>
</dbReference>
<dbReference type="Proteomes" id="UP001501442">
    <property type="component" value="Unassembled WGS sequence"/>
</dbReference>
<sequence length="279" mass="29719">MLVRSPGWAAFVPDEVIVVQLYSRDVGDGTPLVLLHAFPLSSAMWLAQREALAERFRVVTPDLRGFGGSPLGTAEPSVDVMADDVAALLDAKGIDRAVVGGLSMGGYVTLAFCRRHPDRVLGAVLADTKATADTETARADRLRIAERLEADKTVDVLLEGLLPRLVGPTTMRQRALIYGRVRGLVQSAPASAAAWAQRAMAARPDALETLAGLHAPALIVHGAEDEITTEDDARAMAEALPNAELTLVPRSGHLPPVEQPQLFNEAVGEFVAALGRTIR</sequence>
<proteinExistence type="predicted"/>
<evidence type="ECO:0000259" key="2">
    <source>
        <dbReference type="Pfam" id="PF00561"/>
    </source>
</evidence>
<dbReference type="InterPro" id="IPR029058">
    <property type="entry name" value="AB_hydrolase_fold"/>
</dbReference>
<organism evidence="3 4">
    <name type="scientific">Actinoallomurus vinaceus</name>
    <dbReference type="NCBI Taxonomy" id="1080074"/>
    <lineage>
        <taxon>Bacteria</taxon>
        <taxon>Bacillati</taxon>
        <taxon>Actinomycetota</taxon>
        <taxon>Actinomycetes</taxon>
        <taxon>Streptosporangiales</taxon>
        <taxon>Thermomonosporaceae</taxon>
        <taxon>Actinoallomurus</taxon>
    </lineage>
</organism>
<dbReference type="PANTHER" id="PTHR43798:SF31">
    <property type="entry name" value="AB HYDROLASE SUPERFAMILY PROTEIN YCLE"/>
    <property type="match status" value="1"/>
</dbReference>
<dbReference type="GO" id="GO:0016787">
    <property type="term" value="F:hydrolase activity"/>
    <property type="evidence" value="ECO:0007669"/>
    <property type="project" value="UniProtKB-KW"/>
</dbReference>
<name>A0ABP8UP93_9ACTN</name>
<keyword evidence="1 3" id="KW-0378">Hydrolase</keyword>
<reference evidence="4" key="1">
    <citation type="journal article" date="2019" name="Int. J. Syst. Evol. Microbiol.">
        <title>The Global Catalogue of Microorganisms (GCM) 10K type strain sequencing project: providing services to taxonomists for standard genome sequencing and annotation.</title>
        <authorList>
            <consortium name="The Broad Institute Genomics Platform"/>
            <consortium name="The Broad Institute Genome Sequencing Center for Infectious Disease"/>
            <person name="Wu L."/>
            <person name="Ma J."/>
        </authorList>
    </citation>
    <scope>NUCLEOTIDE SEQUENCE [LARGE SCALE GENOMIC DNA]</scope>
    <source>
        <strain evidence="4">JCM 17939</strain>
    </source>
</reference>
<dbReference type="PANTHER" id="PTHR43798">
    <property type="entry name" value="MONOACYLGLYCEROL LIPASE"/>
    <property type="match status" value="1"/>
</dbReference>
<dbReference type="InterPro" id="IPR000073">
    <property type="entry name" value="AB_hydrolase_1"/>
</dbReference>
<evidence type="ECO:0000313" key="4">
    <source>
        <dbReference type="Proteomes" id="UP001501442"/>
    </source>
</evidence>
<dbReference type="InterPro" id="IPR050266">
    <property type="entry name" value="AB_hydrolase_sf"/>
</dbReference>
<dbReference type="EMBL" id="BAABHK010000014">
    <property type="protein sequence ID" value="GAA4634956.1"/>
    <property type="molecule type" value="Genomic_DNA"/>
</dbReference>